<dbReference type="InterPro" id="IPR033131">
    <property type="entry name" value="Pectinesterase_Asp_AS"/>
</dbReference>
<dbReference type="PROSITE" id="PS00503">
    <property type="entry name" value="PECTINESTERASE_2"/>
    <property type="match status" value="1"/>
</dbReference>
<dbReference type="PANTHER" id="PTHR31321:SF57">
    <property type="entry name" value="PECTINESTERASE 53-RELATED"/>
    <property type="match status" value="1"/>
</dbReference>
<dbReference type="InterPro" id="IPR011050">
    <property type="entry name" value="Pectin_lyase_fold/virulence"/>
</dbReference>
<dbReference type="EC" id="3.1.1.11" evidence="5"/>
<gene>
    <name evidence="7" type="ORF">MM239_03280</name>
</gene>
<evidence type="ECO:0000256" key="1">
    <source>
        <dbReference type="ARBA" id="ARBA00008891"/>
    </source>
</evidence>
<evidence type="ECO:0000259" key="6">
    <source>
        <dbReference type="Pfam" id="PF01095"/>
    </source>
</evidence>
<evidence type="ECO:0000256" key="3">
    <source>
        <dbReference type="ARBA" id="ARBA00023085"/>
    </source>
</evidence>
<organism evidence="7 8">
    <name type="scientific">Belliella filtrata</name>
    <dbReference type="NCBI Taxonomy" id="2923435"/>
    <lineage>
        <taxon>Bacteria</taxon>
        <taxon>Pseudomonadati</taxon>
        <taxon>Bacteroidota</taxon>
        <taxon>Cytophagia</taxon>
        <taxon>Cytophagales</taxon>
        <taxon>Cyclobacteriaceae</taxon>
        <taxon>Belliella</taxon>
    </lineage>
</organism>
<protein>
    <recommendedName>
        <fullName evidence="5">Pectinesterase</fullName>
        <ecNumber evidence="5">3.1.1.11</ecNumber>
    </recommendedName>
</protein>
<evidence type="ECO:0000313" key="8">
    <source>
        <dbReference type="Proteomes" id="UP001165489"/>
    </source>
</evidence>
<evidence type="ECO:0000313" key="7">
    <source>
        <dbReference type="EMBL" id="MCH7408406.1"/>
    </source>
</evidence>
<dbReference type="Proteomes" id="UP001165489">
    <property type="component" value="Unassembled WGS sequence"/>
</dbReference>
<evidence type="ECO:0000256" key="2">
    <source>
        <dbReference type="ARBA" id="ARBA00022801"/>
    </source>
</evidence>
<comment type="pathway">
    <text evidence="5">Glycan metabolism; pectin degradation; 2-dehydro-3-deoxy-D-gluconate from pectin: step 1/5.</text>
</comment>
<feature type="domain" description="Pectinesterase catalytic" evidence="6">
    <location>
        <begin position="23"/>
        <end position="311"/>
    </location>
</feature>
<keyword evidence="2 5" id="KW-0378">Hydrolase</keyword>
<feature type="active site" evidence="4">
    <location>
        <position position="179"/>
    </location>
</feature>
<sequence>MNKLIYTITLLLNWQTILADPYDIVVSQDGSADFGTVQEAIMAVPDFRDLPTVIYIKSGIYREKIILPTSKTKVVLIGEDPMKTILTYDDYASKQNRFGEEMGTTGSSSFFVFGDDFMAKNITFENSAGPVGQAVAMRVTADRVFFENCRFLGFQDTLYAHGERSRQYYKSCYIEGTTDFIFGWSTAVFEECEIYSKAGGQYITAASTLENVAYGFVFVNCSLTGDAPAGKVYLGRPWRIHAKTVFIHTEMGEHIRPEGWHNWNKPEAEETAFYAEYNSSGAGADKNSRVSWSKQLLEEHLENFSIDKILAGADGWIPGKQLENKLWPSKHHSLYTPPGSKPWLQTSLSFL</sequence>
<reference evidence="7" key="1">
    <citation type="submission" date="2022-03" db="EMBL/GenBank/DDBJ databases">
        <title>De novo assembled genomes of Belliella spp. (Cyclobacteriaceae) strains.</title>
        <authorList>
            <person name="Szabo A."/>
            <person name="Korponai K."/>
            <person name="Felfoldi T."/>
        </authorList>
    </citation>
    <scope>NUCLEOTIDE SEQUENCE</scope>
    <source>
        <strain evidence="7">DSM 111904</strain>
    </source>
</reference>
<comment type="catalytic activity">
    <reaction evidence="5">
        <text>[(1-&gt;4)-alpha-D-galacturonosyl methyl ester](n) + n H2O = [(1-&gt;4)-alpha-D-galacturonosyl](n) + n methanol + n H(+)</text>
        <dbReference type="Rhea" id="RHEA:22380"/>
        <dbReference type="Rhea" id="RHEA-COMP:14570"/>
        <dbReference type="Rhea" id="RHEA-COMP:14573"/>
        <dbReference type="ChEBI" id="CHEBI:15377"/>
        <dbReference type="ChEBI" id="CHEBI:15378"/>
        <dbReference type="ChEBI" id="CHEBI:17790"/>
        <dbReference type="ChEBI" id="CHEBI:140522"/>
        <dbReference type="ChEBI" id="CHEBI:140523"/>
        <dbReference type="EC" id="3.1.1.11"/>
    </reaction>
</comment>
<keyword evidence="3 5" id="KW-0063">Aspartyl esterase</keyword>
<dbReference type="EMBL" id="JAKZGP010000004">
    <property type="protein sequence ID" value="MCH7408406.1"/>
    <property type="molecule type" value="Genomic_DNA"/>
</dbReference>
<evidence type="ECO:0000256" key="4">
    <source>
        <dbReference type="PROSITE-ProRule" id="PRU10040"/>
    </source>
</evidence>
<comment type="similarity">
    <text evidence="1">Belongs to the pectinesterase family.</text>
</comment>
<dbReference type="PANTHER" id="PTHR31321">
    <property type="entry name" value="ACYL-COA THIOESTER HYDROLASE YBHC-RELATED"/>
    <property type="match status" value="1"/>
</dbReference>
<dbReference type="InterPro" id="IPR000070">
    <property type="entry name" value="Pectinesterase_cat"/>
</dbReference>
<keyword evidence="8" id="KW-1185">Reference proteome</keyword>
<proteinExistence type="inferred from homology"/>
<evidence type="ECO:0000256" key="5">
    <source>
        <dbReference type="RuleBase" id="RU000589"/>
    </source>
</evidence>
<dbReference type="InterPro" id="IPR012334">
    <property type="entry name" value="Pectin_lyas_fold"/>
</dbReference>
<name>A0ABS9UW63_9BACT</name>
<accession>A0ABS9UW63</accession>
<comment type="caution">
    <text evidence="7">The sequence shown here is derived from an EMBL/GenBank/DDBJ whole genome shotgun (WGS) entry which is preliminary data.</text>
</comment>
<dbReference type="Gene3D" id="2.160.20.10">
    <property type="entry name" value="Single-stranded right-handed beta-helix, Pectin lyase-like"/>
    <property type="match status" value="1"/>
</dbReference>
<dbReference type="SUPFAM" id="SSF51126">
    <property type="entry name" value="Pectin lyase-like"/>
    <property type="match status" value="1"/>
</dbReference>
<dbReference type="RefSeq" id="WP_241346567.1">
    <property type="nucleotide sequence ID" value="NZ_JAKZGP010000004.1"/>
</dbReference>
<dbReference type="Pfam" id="PF01095">
    <property type="entry name" value="Pectinesterase"/>
    <property type="match status" value="1"/>
</dbReference>